<organism evidence="5 6">
    <name type="scientific">Alkalicella caledoniensis</name>
    <dbReference type="NCBI Taxonomy" id="2731377"/>
    <lineage>
        <taxon>Bacteria</taxon>
        <taxon>Bacillati</taxon>
        <taxon>Bacillota</taxon>
        <taxon>Clostridia</taxon>
        <taxon>Eubacteriales</taxon>
        <taxon>Proteinivoracaceae</taxon>
        <taxon>Alkalicella</taxon>
    </lineage>
</organism>
<reference evidence="5 6" key="1">
    <citation type="submission" date="2020-07" db="EMBL/GenBank/DDBJ databases">
        <title>Alkalicella. sp. LB2 genome.</title>
        <authorList>
            <person name="Postec A."/>
            <person name="Quemeneur M."/>
        </authorList>
    </citation>
    <scope>NUCLEOTIDE SEQUENCE [LARGE SCALE GENOMIC DNA]</scope>
    <source>
        <strain evidence="5 6">LB2</strain>
    </source>
</reference>
<dbReference type="PROSITE" id="PS50043">
    <property type="entry name" value="HTH_LUXR_2"/>
    <property type="match status" value="1"/>
</dbReference>
<dbReference type="PANTHER" id="PTHR44688">
    <property type="entry name" value="DNA-BINDING TRANSCRIPTIONAL ACTIVATOR DEVR_DOSR"/>
    <property type="match status" value="1"/>
</dbReference>
<dbReference type="Pfam" id="PF00196">
    <property type="entry name" value="GerE"/>
    <property type="match status" value="1"/>
</dbReference>
<dbReference type="SUPFAM" id="SSF46894">
    <property type="entry name" value="C-terminal effector domain of the bipartite response regulators"/>
    <property type="match status" value="1"/>
</dbReference>
<evidence type="ECO:0000256" key="3">
    <source>
        <dbReference type="ARBA" id="ARBA00023163"/>
    </source>
</evidence>
<dbReference type="InterPro" id="IPR036388">
    <property type="entry name" value="WH-like_DNA-bd_sf"/>
</dbReference>
<dbReference type="KEGG" id="acae:HYG86_06365"/>
<evidence type="ECO:0000259" key="4">
    <source>
        <dbReference type="PROSITE" id="PS50043"/>
    </source>
</evidence>
<dbReference type="Proteomes" id="UP000516160">
    <property type="component" value="Chromosome"/>
</dbReference>
<dbReference type="AlphaFoldDB" id="A0A7G9WD68"/>
<dbReference type="InterPro" id="IPR000792">
    <property type="entry name" value="Tscrpt_reg_LuxR_C"/>
</dbReference>
<protein>
    <submittedName>
        <fullName evidence="5">Response regulator transcription factor</fullName>
    </submittedName>
</protein>
<dbReference type="EMBL" id="CP058559">
    <property type="protein sequence ID" value="QNO16630.1"/>
    <property type="molecule type" value="Genomic_DNA"/>
</dbReference>
<gene>
    <name evidence="5" type="ORF">HYG86_06365</name>
</gene>
<evidence type="ECO:0000313" key="5">
    <source>
        <dbReference type="EMBL" id="QNO16630.1"/>
    </source>
</evidence>
<keyword evidence="2" id="KW-0238">DNA-binding</keyword>
<dbReference type="GO" id="GO:0006355">
    <property type="term" value="P:regulation of DNA-templated transcription"/>
    <property type="evidence" value="ECO:0007669"/>
    <property type="project" value="InterPro"/>
</dbReference>
<dbReference type="CDD" id="cd06170">
    <property type="entry name" value="LuxR_C_like"/>
    <property type="match status" value="1"/>
</dbReference>
<keyword evidence="1" id="KW-0805">Transcription regulation</keyword>
<dbReference type="Gene3D" id="1.10.10.10">
    <property type="entry name" value="Winged helix-like DNA-binding domain superfamily/Winged helix DNA-binding domain"/>
    <property type="match status" value="1"/>
</dbReference>
<evidence type="ECO:0000256" key="1">
    <source>
        <dbReference type="ARBA" id="ARBA00023015"/>
    </source>
</evidence>
<evidence type="ECO:0000313" key="6">
    <source>
        <dbReference type="Proteomes" id="UP000516160"/>
    </source>
</evidence>
<keyword evidence="3" id="KW-0804">Transcription</keyword>
<proteinExistence type="predicted"/>
<name>A0A7G9WD68_ALKCA</name>
<dbReference type="GO" id="GO:0003677">
    <property type="term" value="F:DNA binding"/>
    <property type="evidence" value="ECO:0007669"/>
    <property type="project" value="UniProtKB-KW"/>
</dbReference>
<sequence length="76" mass="8872">MKIKERSLVALSRKENEVVNLLLQGLDDREIAKQLFISDKTVRNHISNILQKICLRNRTQLVLWALQEMGEIEQLS</sequence>
<accession>A0A7G9WD68</accession>
<dbReference type="SMART" id="SM00421">
    <property type="entry name" value="HTH_LUXR"/>
    <property type="match status" value="1"/>
</dbReference>
<dbReference type="PRINTS" id="PR00038">
    <property type="entry name" value="HTHLUXR"/>
</dbReference>
<feature type="domain" description="HTH luxR-type" evidence="4">
    <location>
        <begin position="4"/>
        <end position="69"/>
    </location>
</feature>
<evidence type="ECO:0000256" key="2">
    <source>
        <dbReference type="ARBA" id="ARBA00023125"/>
    </source>
</evidence>
<keyword evidence="6" id="KW-1185">Reference proteome</keyword>
<dbReference type="PANTHER" id="PTHR44688:SF16">
    <property type="entry name" value="DNA-BINDING TRANSCRIPTIONAL ACTIVATOR DEVR_DOSR"/>
    <property type="match status" value="1"/>
</dbReference>
<dbReference type="InterPro" id="IPR016032">
    <property type="entry name" value="Sig_transdc_resp-reg_C-effctor"/>
</dbReference>